<comment type="caution">
    <text evidence="1">The sequence shown here is derived from an EMBL/GenBank/DDBJ whole genome shotgun (WGS) entry which is preliminary data.</text>
</comment>
<gene>
    <name evidence="1" type="ORF">LSH36_73g05017</name>
</gene>
<accession>A0AAD9K2S9</accession>
<sequence length="39" mass="4781">MDKKIKVNWKMNPQVLVYLCTNRTMYCIWILRIFSFGII</sequence>
<evidence type="ECO:0000313" key="1">
    <source>
        <dbReference type="EMBL" id="KAK2163861.1"/>
    </source>
</evidence>
<protein>
    <submittedName>
        <fullName evidence="1">Uncharacterized protein</fullName>
    </submittedName>
</protein>
<evidence type="ECO:0000313" key="2">
    <source>
        <dbReference type="Proteomes" id="UP001208570"/>
    </source>
</evidence>
<reference evidence="1" key="1">
    <citation type="journal article" date="2023" name="Mol. Biol. Evol.">
        <title>Third-Generation Sequencing Reveals the Adaptive Role of the Epigenome in Three Deep-Sea Polychaetes.</title>
        <authorList>
            <person name="Perez M."/>
            <person name="Aroh O."/>
            <person name="Sun Y."/>
            <person name="Lan Y."/>
            <person name="Juniper S.K."/>
            <person name="Young C.R."/>
            <person name="Angers B."/>
            <person name="Qian P.Y."/>
        </authorList>
    </citation>
    <scope>NUCLEOTIDE SEQUENCE</scope>
    <source>
        <strain evidence="1">P08H-3</strain>
    </source>
</reference>
<name>A0AAD9K2S9_9ANNE</name>
<dbReference type="Proteomes" id="UP001208570">
    <property type="component" value="Unassembled WGS sequence"/>
</dbReference>
<keyword evidence="2" id="KW-1185">Reference proteome</keyword>
<dbReference type="AlphaFoldDB" id="A0AAD9K2S9"/>
<proteinExistence type="predicted"/>
<dbReference type="EMBL" id="JAODUP010000073">
    <property type="protein sequence ID" value="KAK2163861.1"/>
    <property type="molecule type" value="Genomic_DNA"/>
</dbReference>
<organism evidence="1 2">
    <name type="scientific">Paralvinella palmiformis</name>
    <dbReference type="NCBI Taxonomy" id="53620"/>
    <lineage>
        <taxon>Eukaryota</taxon>
        <taxon>Metazoa</taxon>
        <taxon>Spiralia</taxon>
        <taxon>Lophotrochozoa</taxon>
        <taxon>Annelida</taxon>
        <taxon>Polychaeta</taxon>
        <taxon>Sedentaria</taxon>
        <taxon>Canalipalpata</taxon>
        <taxon>Terebellida</taxon>
        <taxon>Terebelliformia</taxon>
        <taxon>Alvinellidae</taxon>
        <taxon>Paralvinella</taxon>
    </lineage>
</organism>